<organism evidence="2 3">
    <name type="scientific">Hesseltinella vesiculosa</name>
    <dbReference type="NCBI Taxonomy" id="101127"/>
    <lineage>
        <taxon>Eukaryota</taxon>
        <taxon>Fungi</taxon>
        <taxon>Fungi incertae sedis</taxon>
        <taxon>Mucoromycota</taxon>
        <taxon>Mucoromycotina</taxon>
        <taxon>Mucoromycetes</taxon>
        <taxon>Mucorales</taxon>
        <taxon>Cunninghamellaceae</taxon>
        <taxon>Hesseltinella</taxon>
    </lineage>
</organism>
<dbReference type="PANTHER" id="PTHR39153:SF1">
    <property type="entry name" value="AGR244WP"/>
    <property type="match status" value="1"/>
</dbReference>
<dbReference type="AlphaFoldDB" id="A0A1X2GDA4"/>
<name>A0A1X2GDA4_9FUNG</name>
<protein>
    <submittedName>
        <fullName evidence="2">Uncharacterized protein</fullName>
    </submittedName>
</protein>
<gene>
    <name evidence="2" type="ORF">DM01DRAFT_1408692</name>
</gene>
<accession>A0A1X2GDA4</accession>
<feature type="transmembrane region" description="Helical" evidence="1">
    <location>
        <begin position="20"/>
        <end position="42"/>
    </location>
</feature>
<keyword evidence="1" id="KW-0812">Transmembrane</keyword>
<evidence type="ECO:0000256" key="1">
    <source>
        <dbReference type="SAM" id="Phobius"/>
    </source>
</evidence>
<comment type="caution">
    <text evidence="2">The sequence shown here is derived from an EMBL/GenBank/DDBJ whole genome shotgun (WGS) entry which is preliminary data.</text>
</comment>
<evidence type="ECO:0000313" key="3">
    <source>
        <dbReference type="Proteomes" id="UP000242146"/>
    </source>
</evidence>
<keyword evidence="1" id="KW-0472">Membrane</keyword>
<dbReference type="InterPro" id="IPR038882">
    <property type="entry name" value="Rcf3"/>
</dbReference>
<keyword evidence="3" id="KW-1185">Reference proteome</keyword>
<sequence length="114" mass="13083">MRIVTSSDQENASRYAMKGFAIGAAQWAGVGIFASALMYSFFPWYRRTQPVQKFYIVMCFGLGGGAYKSDRYMVNYERRGRAEMLDAETRRRYNIIYGNKSAEELENDTKKADA</sequence>
<dbReference type="PANTHER" id="PTHR39153">
    <property type="entry name" value="AGR244WP"/>
    <property type="match status" value="1"/>
</dbReference>
<dbReference type="STRING" id="101127.A0A1X2GDA4"/>
<dbReference type="OrthoDB" id="2326382at2759"/>
<keyword evidence="1" id="KW-1133">Transmembrane helix</keyword>
<dbReference type="EMBL" id="MCGT01000021">
    <property type="protein sequence ID" value="ORX51208.1"/>
    <property type="molecule type" value="Genomic_DNA"/>
</dbReference>
<evidence type="ECO:0000313" key="2">
    <source>
        <dbReference type="EMBL" id="ORX51208.1"/>
    </source>
</evidence>
<feature type="transmembrane region" description="Helical" evidence="1">
    <location>
        <begin position="54"/>
        <end position="74"/>
    </location>
</feature>
<dbReference type="Proteomes" id="UP000242146">
    <property type="component" value="Unassembled WGS sequence"/>
</dbReference>
<proteinExistence type="predicted"/>
<reference evidence="2 3" key="1">
    <citation type="submission" date="2016-07" db="EMBL/GenBank/DDBJ databases">
        <title>Pervasive Adenine N6-methylation of Active Genes in Fungi.</title>
        <authorList>
            <consortium name="DOE Joint Genome Institute"/>
            <person name="Mondo S.J."/>
            <person name="Dannebaum R.O."/>
            <person name="Kuo R.C."/>
            <person name="Labutti K."/>
            <person name="Haridas S."/>
            <person name="Kuo A."/>
            <person name="Salamov A."/>
            <person name="Ahrendt S.R."/>
            <person name="Lipzen A."/>
            <person name="Sullivan W."/>
            <person name="Andreopoulos W.B."/>
            <person name="Clum A."/>
            <person name="Lindquist E."/>
            <person name="Daum C."/>
            <person name="Ramamoorthy G.K."/>
            <person name="Gryganskyi A."/>
            <person name="Culley D."/>
            <person name="Magnuson J.K."/>
            <person name="James T.Y."/>
            <person name="O'Malley M.A."/>
            <person name="Stajich J.E."/>
            <person name="Spatafora J.W."/>
            <person name="Visel A."/>
            <person name="Grigoriev I.V."/>
        </authorList>
    </citation>
    <scope>NUCLEOTIDE SEQUENCE [LARGE SCALE GENOMIC DNA]</scope>
    <source>
        <strain evidence="2 3">NRRL 3301</strain>
    </source>
</reference>